<dbReference type="AlphaFoldDB" id="A0AA35T632"/>
<dbReference type="GO" id="GO:0006353">
    <property type="term" value="P:DNA-templated transcription termination"/>
    <property type="evidence" value="ECO:0007669"/>
    <property type="project" value="InterPro"/>
</dbReference>
<dbReference type="Proteomes" id="UP001174909">
    <property type="component" value="Unassembled WGS sequence"/>
</dbReference>
<reference evidence="3" key="1">
    <citation type="submission" date="2023-03" db="EMBL/GenBank/DDBJ databases">
        <authorList>
            <person name="Steffen K."/>
            <person name="Cardenas P."/>
        </authorList>
    </citation>
    <scope>NUCLEOTIDE SEQUENCE</scope>
</reference>
<keyword evidence="4" id="KW-1185">Reference proteome</keyword>
<evidence type="ECO:0000313" key="3">
    <source>
        <dbReference type="EMBL" id="CAI8041954.1"/>
    </source>
</evidence>
<dbReference type="InterPro" id="IPR000194">
    <property type="entry name" value="ATPase_F1/V1/A1_a/bsu_nucl-bd"/>
</dbReference>
<gene>
    <name evidence="3" type="ORF">GBAR_LOCUS23284</name>
</gene>
<evidence type="ECO:0000256" key="1">
    <source>
        <dbReference type="ARBA" id="ARBA00008936"/>
    </source>
</evidence>
<dbReference type="PANTHER" id="PTHR46425">
    <property type="entry name" value="TRANSCRIPTION TERMINATION FACTOR RHO"/>
    <property type="match status" value="1"/>
</dbReference>
<comment type="similarity">
    <text evidence="1">Belongs to the ATPase alpha/beta chains family.</text>
</comment>
<dbReference type="GO" id="GO:0008186">
    <property type="term" value="F:ATP-dependent activity, acting on RNA"/>
    <property type="evidence" value="ECO:0007669"/>
    <property type="project" value="InterPro"/>
</dbReference>
<dbReference type="EMBL" id="CASHTH010003229">
    <property type="protein sequence ID" value="CAI8041954.1"/>
    <property type="molecule type" value="Genomic_DNA"/>
</dbReference>
<protein>
    <submittedName>
        <fullName evidence="3">Transcription termination factor Rho</fullName>
    </submittedName>
</protein>
<comment type="caution">
    <text evidence="3">The sequence shown here is derived from an EMBL/GenBank/DDBJ whole genome shotgun (WGS) entry which is preliminary data.</text>
</comment>
<dbReference type="SUPFAM" id="SSF52540">
    <property type="entry name" value="P-loop containing nucleoside triphosphate hydrolases"/>
    <property type="match status" value="1"/>
</dbReference>
<dbReference type="InterPro" id="IPR027417">
    <property type="entry name" value="P-loop_NTPase"/>
</dbReference>
<evidence type="ECO:0000259" key="2">
    <source>
        <dbReference type="Pfam" id="PF00006"/>
    </source>
</evidence>
<dbReference type="HAMAP" id="MF_01884">
    <property type="entry name" value="Rho"/>
    <property type="match status" value="1"/>
</dbReference>
<organism evidence="3 4">
    <name type="scientific">Geodia barretti</name>
    <name type="common">Barrett's horny sponge</name>
    <dbReference type="NCBI Taxonomy" id="519541"/>
    <lineage>
        <taxon>Eukaryota</taxon>
        <taxon>Metazoa</taxon>
        <taxon>Porifera</taxon>
        <taxon>Demospongiae</taxon>
        <taxon>Heteroscleromorpha</taxon>
        <taxon>Tetractinellida</taxon>
        <taxon>Astrophorina</taxon>
        <taxon>Geodiidae</taxon>
        <taxon>Geodia</taxon>
    </lineage>
</organism>
<sequence>MLIFLLIDERPEEVTDVSRSIKGEVISSTFDEPPERHVQVADMVIEKAKRWVEYGKDVVIMLDSMTRLVRACNIVAPHSGKTLSGGIDALAFMKPRQFFGAARKFEDGGSLTIIATVLIDTESRGDEHIYEELKGTANMEIHLERSLLERRIFPSIDIGKSKTRREELLLKPEILSKAWILRKFMGQMNTAESMELLVEHLGKTETNEEFVDMMINNTKANGPTRGGRYQW</sequence>
<proteinExistence type="inferred from homology"/>
<feature type="domain" description="ATPase F1/V1/A1 complex alpha/beta subunit nucleotide-binding" evidence="2">
    <location>
        <begin position="3"/>
        <end position="161"/>
    </location>
</feature>
<dbReference type="Pfam" id="PF00006">
    <property type="entry name" value="ATP-synt_ab"/>
    <property type="match status" value="1"/>
</dbReference>
<name>A0AA35T632_GEOBA</name>
<dbReference type="PANTHER" id="PTHR46425:SF1">
    <property type="entry name" value="TRANSCRIPTION TERMINATION FACTOR RHO"/>
    <property type="match status" value="1"/>
</dbReference>
<dbReference type="Gene3D" id="3.40.50.300">
    <property type="entry name" value="P-loop containing nucleotide triphosphate hydrolases"/>
    <property type="match status" value="1"/>
</dbReference>
<accession>A0AA35T632</accession>
<evidence type="ECO:0000313" key="4">
    <source>
        <dbReference type="Proteomes" id="UP001174909"/>
    </source>
</evidence>
<dbReference type="GO" id="GO:0005524">
    <property type="term" value="F:ATP binding"/>
    <property type="evidence" value="ECO:0007669"/>
    <property type="project" value="InterPro"/>
</dbReference>
<dbReference type="NCBIfam" id="NF006886">
    <property type="entry name" value="PRK09376.1"/>
    <property type="match status" value="1"/>
</dbReference>
<dbReference type="InterPro" id="IPR004665">
    <property type="entry name" value="Term_rho"/>
</dbReference>
<dbReference type="GO" id="GO:0003723">
    <property type="term" value="F:RNA binding"/>
    <property type="evidence" value="ECO:0007669"/>
    <property type="project" value="InterPro"/>
</dbReference>